<evidence type="ECO:0000313" key="1">
    <source>
        <dbReference type="EMBL" id="ARF11076.1"/>
    </source>
</evidence>
<reference evidence="1" key="1">
    <citation type="journal article" date="2017" name="Science">
        <title>Giant viruses with an expanded complement of translation system components.</title>
        <authorList>
            <person name="Schulz F."/>
            <person name="Yutin N."/>
            <person name="Ivanova N.N."/>
            <person name="Ortega D.R."/>
            <person name="Lee T.K."/>
            <person name="Vierheilig J."/>
            <person name="Daims H."/>
            <person name="Horn M."/>
            <person name="Wagner M."/>
            <person name="Jensen G.J."/>
            <person name="Kyrpides N.C."/>
            <person name="Koonin E.V."/>
            <person name="Woyke T."/>
        </authorList>
    </citation>
    <scope>NUCLEOTIDE SEQUENCE</scope>
    <source>
        <strain evidence="1">HKV1</strain>
    </source>
</reference>
<protein>
    <submittedName>
        <fullName evidence="1">Methyltransferase domain</fullName>
    </submittedName>
</protein>
<sequence length="361" mass="43322">MIRKQQNKQNINKCINFCNYNSQINLKGGNIPKFPYKYKSYKDIDFEIKKRYKLLKNYNYLDRLLYDKEYTLRGLEKISHEDKLFLNRYTILLNKDSDYDDFNILSDFFNERCRMKCVLIGRNMSPYDYWKKEYKKIMDFCKKKYNNLDNNNLRESIYELFYNRRGECTSHRPNNIIALMQLFNAKKILDPSMGWGDRLIGAIAGKCEMYVGTDPNPCVHKGYKKIIHVFKAENRTKVYQTKFEEFNNPDNIVFDMVYTSPPYFTMEKYTDHPDQSIIQYSTEKIWFDNFLKILLNKAIQYVKNEGIIAINIGMISNNTYVYDMLDYMKNDKKNDVKYLGIISYSDINLKSINPIFIWQKL</sequence>
<dbReference type="Gene3D" id="3.40.50.150">
    <property type="entry name" value="Vaccinia Virus protein VP39"/>
    <property type="match status" value="1"/>
</dbReference>
<dbReference type="EMBL" id="KY684106">
    <property type="protein sequence ID" value="ARF11076.1"/>
    <property type="molecule type" value="Genomic_DNA"/>
</dbReference>
<keyword evidence="1" id="KW-0808">Transferase</keyword>
<dbReference type="GO" id="GO:0008168">
    <property type="term" value="F:methyltransferase activity"/>
    <property type="evidence" value="ECO:0007669"/>
    <property type="project" value="UniProtKB-KW"/>
</dbReference>
<proteinExistence type="predicted"/>
<dbReference type="GO" id="GO:0032259">
    <property type="term" value="P:methylation"/>
    <property type="evidence" value="ECO:0007669"/>
    <property type="project" value="UniProtKB-KW"/>
</dbReference>
<accession>A0A1V0SH64</accession>
<gene>
    <name evidence="1" type="ORF">Hokovirus_4_50</name>
</gene>
<dbReference type="SUPFAM" id="SSF53335">
    <property type="entry name" value="S-adenosyl-L-methionine-dependent methyltransferases"/>
    <property type="match status" value="1"/>
</dbReference>
<keyword evidence="1" id="KW-0489">Methyltransferase</keyword>
<dbReference type="InterPro" id="IPR029063">
    <property type="entry name" value="SAM-dependent_MTases_sf"/>
</dbReference>
<organism evidence="1">
    <name type="scientific">Hokovirus HKV1</name>
    <dbReference type="NCBI Taxonomy" id="1977638"/>
    <lineage>
        <taxon>Viruses</taxon>
        <taxon>Varidnaviria</taxon>
        <taxon>Bamfordvirae</taxon>
        <taxon>Nucleocytoviricota</taxon>
        <taxon>Megaviricetes</taxon>
        <taxon>Imitervirales</taxon>
        <taxon>Mimiviridae</taxon>
        <taxon>Klosneuvirinae</taxon>
        <taxon>Hokovirus</taxon>
    </lineage>
</organism>
<name>A0A1V0SH64_9VIRU</name>